<evidence type="ECO:0000313" key="1">
    <source>
        <dbReference type="EMBL" id="KAF9646723.1"/>
    </source>
</evidence>
<evidence type="ECO:0000313" key="2">
    <source>
        <dbReference type="Proteomes" id="UP000886501"/>
    </source>
</evidence>
<accession>A0ACB6ZAU7</accession>
<reference evidence="1" key="2">
    <citation type="journal article" date="2020" name="Nat. Commun.">
        <title>Large-scale genome sequencing of mycorrhizal fungi provides insights into the early evolution of symbiotic traits.</title>
        <authorList>
            <person name="Miyauchi S."/>
            <person name="Kiss E."/>
            <person name="Kuo A."/>
            <person name="Drula E."/>
            <person name="Kohler A."/>
            <person name="Sanchez-Garcia M."/>
            <person name="Morin E."/>
            <person name="Andreopoulos B."/>
            <person name="Barry K.W."/>
            <person name="Bonito G."/>
            <person name="Buee M."/>
            <person name="Carver A."/>
            <person name="Chen C."/>
            <person name="Cichocki N."/>
            <person name="Clum A."/>
            <person name="Culley D."/>
            <person name="Crous P.W."/>
            <person name="Fauchery L."/>
            <person name="Girlanda M."/>
            <person name="Hayes R.D."/>
            <person name="Keri Z."/>
            <person name="LaButti K."/>
            <person name="Lipzen A."/>
            <person name="Lombard V."/>
            <person name="Magnuson J."/>
            <person name="Maillard F."/>
            <person name="Murat C."/>
            <person name="Nolan M."/>
            <person name="Ohm R.A."/>
            <person name="Pangilinan J."/>
            <person name="Pereira M.F."/>
            <person name="Perotto S."/>
            <person name="Peter M."/>
            <person name="Pfister S."/>
            <person name="Riley R."/>
            <person name="Sitrit Y."/>
            <person name="Stielow J.B."/>
            <person name="Szollosi G."/>
            <person name="Zifcakova L."/>
            <person name="Stursova M."/>
            <person name="Spatafora J.W."/>
            <person name="Tedersoo L."/>
            <person name="Vaario L.M."/>
            <person name="Yamada A."/>
            <person name="Yan M."/>
            <person name="Wang P."/>
            <person name="Xu J."/>
            <person name="Bruns T."/>
            <person name="Baldrian P."/>
            <person name="Vilgalys R."/>
            <person name="Dunand C."/>
            <person name="Henrissat B."/>
            <person name="Grigoriev I.V."/>
            <person name="Hibbett D."/>
            <person name="Nagy L.G."/>
            <person name="Martin F.M."/>
        </authorList>
    </citation>
    <scope>NUCLEOTIDE SEQUENCE</scope>
    <source>
        <strain evidence="1">P2</strain>
    </source>
</reference>
<dbReference type="EMBL" id="MU118050">
    <property type="protein sequence ID" value="KAF9646723.1"/>
    <property type="molecule type" value="Genomic_DNA"/>
</dbReference>
<name>A0ACB6ZAU7_THEGA</name>
<organism evidence="1 2">
    <name type="scientific">Thelephora ganbajun</name>
    <name type="common">Ganba fungus</name>
    <dbReference type="NCBI Taxonomy" id="370292"/>
    <lineage>
        <taxon>Eukaryota</taxon>
        <taxon>Fungi</taxon>
        <taxon>Dikarya</taxon>
        <taxon>Basidiomycota</taxon>
        <taxon>Agaricomycotina</taxon>
        <taxon>Agaricomycetes</taxon>
        <taxon>Thelephorales</taxon>
        <taxon>Thelephoraceae</taxon>
        <taxon>Thelephora</taxon>
    </lineage>
</organism>
<keyword evidence="2" id="KW-1185">Reference proteome</keyword>
<gene>
    <name evidence="1" type="ORF">BDM02DRAFT_3130190</name>
</gene>
<dbReference type="Proteomes" id="UP000886501">
    <property type="component" value="Unassembled WGS sequence"/>
</dbReference>
<reference evidence="1" key="1">
    <citation type="submission" date="2019-10" db="EMBL/GenBank/DDBJ databases">
        <authorList>
            <consortium name="DOE Joint Genome Institute"/>
            <person name="Kuo A."/>
            <person name="Miyauchi S."/>
            <person name="Kiss E."/>
            <person name="Drula E."/>
            <person name="Kohler A."/>
            <person name="Sanchez-Garcia M."/>
            <person name="Andreopoulos B."/>
            <person name="Barry K.W."/>
            <person name="Bonito G."/>
            <person name="Buee M."/>
            <person name="Carver A."/>
            <person name="Chen C."/>
            <person name="Cichocki N."/>
            <person name="Clum A."/>
            <person name="Culley D."/>
            <person name="Crous P.W."/>
            <person name="Fauchery L."/>
            <person name="Girlanda M."/>
            <person name="Hayes R."/>
            <person name="Keri Z."/>
            <person name="Labutti K."/>
            <person name="Lipzen A."/>
            <person name="Lombard V."/>
            <person name="Magnuson J."/>
            <person name="Maillard F."/>
            <person name="Morin E."/>
            <person name="Murat C."/>
            <person name="Nolan M."/>
            <person name="Ohm R."/>
            <person name="Pangilinan J."/>
            <person name="Pereira M."/>
            <person name="Perotto S."/>
            <person name="Peter M."/>
            <person name="Riley R."/>
            <person name="Sitrit Y."/>
            <person name="Stielow B."/>
            <person name="Szollosi G."/>
            <person name="Zifcakova L."/>
            <person name="Stursova M."/>
            <person name="Spatafora J.W."/>
            <person name="Tedersoo L."/>
            <person name="Vaario L.-M."/>
            <person name="Yamada A."/>
            <person name="Yan M."/>
            <person name="Wang P."/>
            <person name="Xu J."/>
            <person name="Bruns T."/>
            <person name="Baldrian P."/>
            <person name="Vilgalys R."/>
            <person name="Henrissat B."/>
            <person name="Grigoriev I.V."/>
            <person name="Hibbett D."/>
            <person name="Nagy L.G."/>
            <person name="Martin F.M."/>
        </authorList>
    </citation>
    <scope>NUCLEOTIDE SEQUENCE</scope>
    <source>
        <strain evidence="1">P2</strain>
    </source>
</reference>
<sequence length="238" mass="26207">MSSLSLHDYVYEALTTDPDRVIPMIPYILSRISAPRIVLETRTNGITTRSPGIIPEINHVPPPSTLATHTSLYDGIVPDDPFVEHGGEHVVTGHQARPTFLCGPLRVAEEVPHQVGDTLSPVSSPSKASLFYFTPMGEQNELPEEDSLYCDAGHTNLQVGVEDIRNAIIFHVNDDVYRLSVPKPIILNTAYGFVWGALSFLWLRTLSYSPLGAFICAPLLSLALVLVFGNPVWPEELH</sequence>
<proteinExistence type="predicted"/>
<comment type="caution">
    <text evidence="1">The sequence shown here is derived from an EMBL/GenBank/DDBJ whole genome shotgun (WGS) entry which is preliminary data.</text>
</comment>
<protein>
    <submittedName>
        <fullName evidence="1">Uncharacterized protein</fullName>
    </submittedName>
</protein>